<dbReference type="AlphaFoldDB" id="A0A085BLG2"/>
<dbReference type="STRING" id="421072.SAMN04488097_1274"/>
<accession>A0A085BLG2</accession>
<dbReference type="OrthoDB" id="634553at2"/>
<evidence type="ECO:0008006" key="3">
    <source>
        <dbReference type="Google" id="ProtNLM"/>
    </source>
</evidence>
<dbReference type="PROSITE" id="PS51257">
    <property type="entry name" value="PROKAR_LIPOPROTEIN"/>
    <property type="match status" value="1"/>
</dbReference>
<sequence length="329" mass="38899">MKRTFHLLFFILLMTSCSKTDIDNDHGFYYWRSKLILTENEQQLLNNSKAPNLYTRFFDVVKENDQFLEVGVISIDKDLSINKKIVPVIFITNETWFNIQPNDIELMADQINEHINRIKSNNNLDLANEIQIDSDWTTSTKVDYFKFLQTLKRVSKKNVTCTLRLHQVKDKLQTGIPPVEKMYLMCYATSSPLENQKQNSILDVKTLKSYLKHLDDYPIKLDVALPIYSWGIVTNHVGKKKLINALTAEELMQNKNFRKINDNNFEVLKDDFYFGMYLNKGFKIKVEEIPEKDILESINFINEKLDYKPLLIYYHLDERFTKNYNTLFQ</sequence>
<dbReference type="eggNOG" id="ENOG502Z9D6">
    <property type="taxonomic scope" value="Bacteria"/>
</dbReference>
<proteinExistence type="predicted"/>
<reference evidence="1 2" key="1">
    <citation type="submission" date="2014-07" db="EMBL/GenBank/DDBJ databases">
        <title>Epilithonimonas lactis LMG 22401 Genome.</title>
        <authorList>
            <person name="Pipes S.E."/>
            <person name="Stropko S.J."/>
        </authorList>
    </citation>
    <scope>NUCLEOTIDE SEQUENCE [LARGE SCALE GENOMIC DNA]</scope>
    <source>
        <strain evidence="1 2">LMG 24401</strain>
    </source>
</reference>
<keyword evidence="2" id="KW-1185">Reference proteome</keyword>
<evidence type="ECO:0000313" key="1">
    <source>
        <dbReference type="EMBL" id="KFC23307.1"/>
    </source>
</evidence>
<organism evidence="1 2">
    <name type="scientific">Epilithonimonas lactis</name>
    <dbReference type="NCBI Taxonomy" id="421072"/>
    <lineage>
        <taxon>Bacteria</taxon>
        <taxon>Pseudomonadati</taxon>
        <taxon>Bacteroidota</taxon>
        <taxon>Flavobacteriia</taxon>
        <taxon>Flavobacteriales</taxon>
        <taxon>Weeksellaceae</taxon>
        <taxon>Chryseobacterium group</taxon>
        <taxon>Epilithonimonas</taxon>
    </lineage>
</organism>
<dbReference type="EMBL" id="JPLY01000001">
    <property type="protein sequence ID" value="KFC23307.1"/>
    <property type="molecule type" value="Genomic_DNA"/>
</dbReference>
<dbReference type="Proteomes" id="UP000028623">
    <property type="component" value="Unassembled WGS sequence"/>
</dbReference>
<name>A0A085BLG2_9FLAO</name>
<dbReference type="RefSeq" id="WP_083391898.1">
    <property type="nucleotide sequence ID" value="NZ_FOFI01000002.1"/>
</dbReference>
<gene>
    <name evidence="1" type="ORF">IO89_01570</name>
</gene>
<evidence type="ECO:0000313" key="2">
    <source>
        <dbReference type="Proteomes" id="UP000028623"/>
    </source>
</evidence>
<comment type="caution">
    <text evidence="1">The sequence shown here is derived from an EMBL/GenBank/DDBJ whole genome shotgun (WGS) entry which is preliminary data.</text>
</comment>
<protein>
    <recommendedName>
        <fullName evidence="3">Lipoprotein</fullName>
    </recommendedName>
</protein>